<sequence>MFWKYLAVVVGSLVAMAAGLGLAYTWELEWLRVVVMTAPIAVAGLAVTLLKRRNERADRDAATARTR</sequence>
<evidence type="ECO:0000256" key="1">
    <source>
        <dbReference type="SAM" id="Phobius"/>
    </source>
</evidence>
<comment type="caution">
    <text evidence="2">The sequence shown here is derived from an EMBL/GenBank/DDBJ whole genome shotgun (WGS) entry which is preliminary data.</text>
</comment>
<evidence type="ECO:0000313" key="2">
    <source>
        <dbReference type="EMBL" id="MFB8891909.1"/>
    </source>
</evidence>
<evidence type="ECO:0000313" key="3">
    <source>
        <dbReference type="Proteomes" id="UP001589643"/>
    </source>
</evidence>
<name>A0ABV5EPM4_9MICO</name>
<protein>
    <submittedName>
        <fullName evidence="2">Uncharacterized protein</fullName>
    </submittedName>
</protein>
<reference evidence="2 3" key="1">
    <citation type="submission" date="2024-08" db="EMBL/GenBank/DDBJ databases">
        <title>Heavy metals resistant antinobacteria isolated from wastewater.</title>
        <authorList>
            <person name="Roman Ponce B."/>
            <person name="Blanco Mercado M.A."/>
            <person name="Avila Aldana I.N."/>
            <person name="Morales Arrieta S."/>
        </authorList>
    </citation>
    <scope>NUCLEOTIDE SEQUENCE [LARGE SCALE GENOMIC DNA]</scope>
    <source>
        <strain evidence="3">sma-1</strain>
    </source>
</reference>
<proteinExistence type="predicted"/>
<dbReference type="EMBL" id="JBHLHV010000001">
    <property type="protein sequence ID" value="MFB8891909.1"/>
    <property type="molecule type" value="Genomic_DNA"/>
</dbReference>
<keyword evidence="1" id="KW-1133">Transmembrane helix</keyword>
<dbReference type="RefSeq" id="WP_112615955.1">
    <property type="nucleotide sequence ID" value="NZ_JBHLHV010000001.1"/>
</dbReference>
<dbReference type="Proteomes" id="UP001589643">
    <property type="component" value="Unassembled WGS sequence"/>
</dbReference>
<gene>
    <name evidence="2" type="ORF">AB7P39_03515</name>
</gene>
<keyword evidence="3" id="KW-1185">Reference proteome</keyword>
<keyword evidence="1" id="KW-0472">Membrane</keyword>
<organism evidence="2 3">
    <name type="scientific">Microbacterium plantarum</name>
    <dbReference type="NCBI Taxonomy" id="1816425"/>
    <lineage>
        <taxon>Bacteria</taxon>
        <taxon>Bacillati</taxon>
        <taxon>Actinomycetota</taxon>
        <taxon>Actinomycetes</taxon>
        <taxon>Micrococcales</taxon>
        <taxon>Microbacteriaceae</taxon>
        <taxon>Microbacterium</taxon>
    </lineage>
</organism>
<feature type="transmembrane region" description="Helical" evidence="1">
    <location>
        <begin position="5"/>
        <end position="24"/>
    </location>
</feature>
<accession>A0ABV5EPM4</accession>
<feature type="transmembrane region" description="Helical" evidence="1">
    <location>
        <begin position="30"/>
        <end position="50"/>
    </location>
</feature>
<keyword evidence="1" id="KW-0812">Transmembrane</keyword>